<feature type="chain" id="PRO_5046636902" evidence="1">
    <location>
        <begin position="23"/>
        <end position="245"/>
    </location>
</feature>
<keyword evidence="4" id="KW-1185">Reference proteome</keyword>
<dbReference type="InterPro" id="IPR046863">
    <property type="entry name" value="MbnP-like_dom"/>
</dbReference>
<evidence type="ECO:0000256" key="1">
    <source>
        <dbReference type="SAM" id="SignalP"/>
    </source>
</evidence>
<name>A0ABW4X2J3_9BACT</name>
<feature type="domain" description="Copper-binding protein MbnP-like" evidence="2">
    <location>
        <begin position="31"/>
        <end position="212"/>
    </location>
</feature>
<sequence>MSKTIYKLLFLLLALPFITACSDDEETETAGNVQVEISNVVGNAPLELGTTTYTNPAGDSYSVTNFKYYISNVRLVGNNGQVTYVEPESYHLIAQDGKTSFMLDEIPVGIYDKVELSIGIDEKHNHSTDQEGDLDPSNEMVWDWDTGYKFLTLVGSYTGNAESGALVFHVGGDTNYKTILLDLPQAINLHEKFSYKLTMQADVNELFQSPNLIDFDVMNSGGHGAGPSMLAENYGSEFLKVTGVN</sequence>
<dbReference type="Pfam" id="PF20243">
    <property type="entry name" value="MbnP"/>
    <property type="match status" value="1"/>
</dbReference>
<organism evidence="3 4">
    <name type="scientific">Pontibacter silvestris</name>
    <dbReference type="NCBI Taxonomy" id="2305183"/>
    <lineage>
        <taxon>Bacteria</taxon>
        <taxon>Pseudomonadati</taxon>
        <taxon>Bacteroidota</taxon>
        <taxon>Cytophagia</taxon>
        <taxon>Cytophagales</taxon>
        <taxon>Hymenobacteraceae</taxon>
        <taxon>Pontibacter</taxon>
    </lineage>
</organism>
<keyword evidence="1" id="KW-0732">Signal</keyword>
<accession>A0ABW4X2J3</accession>
<evidence type="ECO:0000313" key="4">
    <source>
        <dbReference type="Proteomes" id="UP001597369"/>
    </source>
</evidence>
<comment type="caution">
    <text evidence="3">The sequence shown here is derived from an EMBL/GenBank/DDBJ whole genome shotgun (WGS) entry which is preliminary data.</text>
</comment>
<dbReference type="RefSeq" id="WP_229962469.1">
    <property type="nucleotide sequence ID" value="NZ_JAJJWI010000023.1"/>
</dbReference>
<dbReference type="Proteomes" id="UP001597369">
    <property type="component" value="Unassembled WGS sequence"/>
</dbReference>
<proteinExistence type="predicted"/>
<reference evidence="4" key="1">
    <citation type="journal article" date="2019" name="Int. J. Syst. Evol. Microbiol.">
        <title>The Global Catalogue of Microorganisms (GCM) 10K type strain sequencing project: providing services to taxonomists for standard genome sequencing and annotation.</title>
        <authorList>
            <consortium name="The Broad Institute Genomics Platform"/>
            <consortium name="The Broad Institute Genome Sequencing Center for Infectious Disease"/>
            <person name="Wu L."/>
            <person name="Ma J."/>
        </authorList>
    </citation>
    <scope>NUCLEOTIDE SEQUENCE [LARGE SCALE GENOMIC DNA]</scope>
    <source>
        <strain evidence="4">JCM 16545</strain>
    </source>
</reference>
<protein>
    <submittedName>
        <fullName evidence="3">MbnP family protein</fullName>
    </submittedName>
</protein>
<dbReference type="PROSITE" id="PS51257">
    <property type="entry name" value="PROKAR_LIPOPROTEIN"/>
    <property type="match status" value="1"/>
</dbReference>
<evidence type="ECO:0000313" key="3">
    <source>
        <dbReference type="EMBL" id="MFD2068791.1"/>
    </source>
</evidence>
<feature type="signal peptide" evidence="1">
    <location>
        <begin position="1"/>
        <end position="22"/>
    </location>
</feature>
<gene>
    <name evidence="3" type="ORF">ACFSKU_18010</name>
</gene>
<evidence type="ECO:0000259" key="2">
    <source>
        <dbReference type="Pfam" id="PF20243"/>
    </source>
</evidence>
<dbReference type="EMBL" id="JBHUHV010000055">
    <property type="protein sequence ID" value="MFD2068791.1"/>
    <property type="molecule type" value="Genomic_DNA"/>
</dbReference>